<name>A0A0F9V0N8_9ZZZZ</name>
<dbReference type="EMBL" id="LAZR01000727">
    <property type="protein sequence ID" value="KKN59423.1"/>
    <property type="molecule type" value="Genomic_DNA"/>
</dbReference>
<dbReference type="AlphaFoldDB" id="A0A0F9V0N8"/>
<reference evidence="1" key="1">
    <citation type="journal article" date="2015" name="Nature">
        <title>Complex archaea that bridge the gap between prokaryotes and eukaryotes.</title>
        <authorList>
            <person name="Spang A."/>
            <person name="Saw J.H."/>
            <person name="Jorgensen S.L."/>
            <person name="Zaremba-Niedzwiedzka K."/>
            <person name="Martijn J."/>
            <person name="Lind A.E."/>
            <person name="van Eijk R."/>
            <person name="Schleper C."/>
            <person name="Guy L."/>
            <person name="Ettema T.J."/>
        </authorList>
    </citation>
    <scope>NUCLEOTIDE SEQUENCE</scope>
</reference>
<proteinExistence type="predicted"/>
<evidence type="ECO:0000313" key="1">
    <source>
        <dbReference type="EMBL" id="KKN59423.1"/>
    </source>
</evidence>
<protein>
    <submittedName>
        <fullName evidence="1">Uncharacterized protein</fullName>
    </submittedName>
</protein>
<comment type="caution">
    <text evidence="1">The sequence shown here is derived from an EMBL/GenBank/DDBJ whole genome shotgun (WGS) entry which is preliminary data.</text>
</comment>
<feature type="non-terminal residue" evidence="1">
    <location>
        <position position="57"/>
    </location>
</feature>
<gene>
    <name evidence="1" type="ORF">LCGC14_0542580</name>
</gene>
<sequence length="57" mass="6146">MQFSPKIKDNDWTSVRKAIKKLSFAFGPDATPTYAGLTLTGLTDTHVLYSNASVLAG</sequence>
<organism evidence="1">
    <name type="scientific">marine sediment metagenome</name>
    <dbReference type="NCBI Taxonomy" id="412755"/>
    <lineage>
        <taxon>unclassified sequences</taxon>
        <taxon>metagenomes</taxon>
        <taxon>ecological metagenomes</taxon>
    </lineage>
</organism>
<accession>A0A0F9V0N8</accession>